<gene>
    <name evidence="1" type="ORF">CEXT_80021</name>
</gene>
<organism evidence="1 2">
    <name type="scientific">Caerostris extrusa</name>
    <name type="common">Bark spider</name>
    <name type="synonym">Caerostris bankana</name>
    <dbReference type="NCBI Taxonomy" id="172846"/>
    <lineage>
        <taxon>Eukaryota</taxon>
        <taxon>Metazoa</taxon>
        <taxon>Ecdysozoa</taxon>
        <taxon>Arthropoda</taxon>
        <taxon>Chelicerata</taxon>
        <taxon>Arachnida</taxon>
        <taxon>Araneae</taxon>
        <taxon>Araneomorphae</taxon>
        <taxon>Entelegynae</taxon>
        <taxon>Araneoidea</taxon>
        <taxon>Araneidae</taxon>
        <taxon>Caerostris</taxon>
    </lineage>
</organism>
<keyword evidence="2" id="KW-1185">Reference proteome</keyword>
<sequence length="221" mass="25803">MRSSISPWVAWIYLRGGTGCDEEAINADGYWKQSIDFYSSLVVLPQEAIAVVYDITCLLQLMRWLFFNFAMNPPSLYDLSLRQIVEILRVGIWRRFEENPLELIPKSIYDDLVKLTFSLPIYARPHLFDDEYLANLSADEKHFQRVCHVDCMSLIRMMIGRMWPSVRSLSTPIHLQYNEAASRILIDRCPNLEDLHTEALFSTDFFENLQKPTKSEISLEQ</sequence>
<proteinExistence type="predicted"/>
<reference evidence="1 2" key="1">
    <citation type="submission" date="2021-06" db="EMBL/GenBank/DDBJ databases">
        <title>Caerostris extrusa draft genome.</title>
        <authorList>
            <person name="Kono N."/>
            <person name="Arakawa K."/>
        </authorList>
    </citation>
    <scope>NUCLEOTIDE SEQUENCE [LARGE SCALE GENOMIC DNA]</scope>
</reference>
<dbReference type="AlphaFoldDB" id="A0AAV4T184"/>
<name>A0AAV4T184_CAEEX</name>
<evidence type="ECO:0000313" key="2">
    <source>
        <dbReference type="Proteomes" id="UP001054945"/>
    </source>
</evidence>
<evidence type="ECO:0000313" key="1">
    <source>
        <dbReference type="EMBL" id="GIY39026.1"/>
    </source>
</evidence>
<protein>
    <submittedName>
        <fullName evidence="1">Uncharacterized protein</fullName>
    </submittedName>
</protein>
<dbReference type="EMBL" id="BPLR01010390">
    <property type="protein sequence ID" value="GIY39026.1"/>
    <property type="molecule type" value="Genomic_DNA"/>
</dbReference>
<accession>A0AAV4T184</accession>
<dbReference type="Proteomes" id="UP001054945">
    <property type="component" value="Unassembled WGS sequence"/>
</dbReference>
<comment type="caution">
    <text evidence="1">The sequence shown here is derived from an EMBL/GenBank/DDBJ whole genome shotgun (WGS) entry which is preliminary data.</text>
</comment>